<dbReference type="Proteomes" id="UP000829685">
    <property type="component" value="Unassembled WGS sequence"/>
</dbReference>
<evidence type="ECO:0000313" key="3">
    <source>
        <dbReference type="Proteomes" id="UP000829685"/>
    </source>
</evidence>
<evidence type="ECO:0000256" key="1">
    <source>
        <dbReference type="SAM" id="MobiDB-lite"/>
    </source>
</evidence>
<evidence type="ECO:0008006" key="4">
    <source>
        <dbReference type="Google" id="ProtNLM"/>
    </source>
</evidence>
<feature type="region of interest" description="Disordered" evidence="1">
    <location>
        <begin position="1"/>
        <end position="52"/>
    </location>
</feature>
<dbReference type="AlphaFoldDB" id="A0A9Q0AS23"/>
<evidence type="ECO:0000313" key="2">
    <source>
        <dbReference type="EMBL" id="KAI1874601.1"/>
    </source>
</evidence>
<gene>
    <name evidence="2" type="ORF">JX265_004809</name>
</gene>
<comment type="caution">
    <text evidence="2">The sequence shown here is derived from an EMBL/GenBank/DDBJ whole genome shotgun (WGS) entry which is preliminary data.</text>
</comment>
<protein>
    <recommendedName>
        <fullName evidence="4">Heterokaryon incompatibility domain-containing protein</fullName>
    </recommendedName>
</protein>
<reference evidence="2" key="1">
    <citation type="submission" date="2021-03" db="EMBL/GenBank/DDBJ databases">
        <title>Revisited historic fungal species revealed as producer of novel bioactive compounds through whole genome sequencing and comparative genomics.</title>
        <authorList>
            <person name="Vignolle G.A."/>
            <person name="Hochenegger N."/>
            <person name="Mach R.L."/>
            <person name="Mach-Aigner A.R."/>
            <person name="Javad Rahimi M."/>
            <person name="Salim K.A."/>
            <person name="Chan C.M."/>
            <person name="Lim L.B.L."/>
            <person name="Cai F."/>
            <person name="Druzhinina I.S."/>
            <person name="U'Ren J.M."/>
            <person name="Derntl C."/>
        </authorList>
    </citation>
    <scope>NUCLEOTIDE SEQUENCE</scope>
    <source>
        <strain evidence="2">TUCIM 5799</strain>
    </source>
</reference>
<proteinExistence type="predicted"/>
<accession>A0A9Q0AS23</accession>
<keyword evidence="3" id="KW-1185">Reference proteome</keyword>
<dbReference type="EMBL" id="JAFIMR010000009">
    <property type="protein sequence ID" value="KAI1874601.1"/>
    <property type="molecule type" value="Genomic_DNA"/>
</dbReference>
<sequence length="705" mass="79725">MDASQPQDEVELCFKRRRTDSSHGGHLQASRASSPRLERQDTMSSSGKRACSPILLSDDHEPEVLVTEEGKVRSTEPRIIIHLGGERQQVPQSKFLAHIWKDGLNSPCMVCQRGFNKEDNDPPIRTFTLEESEDLVGDTADVTRIPLAPHPIRVMNRHMNCIKARRLTYIPVSHVWHQPVSSAQMGKATGARATQLAYQVPIQTLMALTKKFGPTEVWHDYISVPQWQYEIQRQLLLQIPTIFAFPALMIMHLDDSNSFHLRQLEDPDSYTTFVEAISHVTQSRWFDRMWVALEYIQSQEVSILSKYFDISDTSAADLSALAASNLGKYAKRLGQDRFNQIAKSKGFQWQKRVSWDDMEVWKRIDPKYRSLGAAIFIIGQKQCRDPHDYFFALRGLLDLGQNQTEIKTILSDDIFQSFLDLTWDALTVGDYSPLLFIPPDGEQADQRVPWLRGHSSMSERLWDLGTCHQLARSRIIIQQDSIRPMLETIGIVVDFEYYDFGGSSESVFQRVASRMLQMYGPSAQLFCDGIDRVFPHMARKGLPIPQGEISDAEVGSPVSYDLDRIGEMLERYSFSSKGESHGELAILSKRLIALLGLALPDKTSHTSRLQSARDDAEFFGKKKEGLASVRCTTCAGLFLYRVTAWEELVPQEARLYRIPGLLYDDTLPDGVGIAVANGKIVGRMAYATPACECHPEEAVELGHRP</sequence>
<name>A0A9Q0AS23_9PEZI</name>
<organism evidence="2 3">
    <name type="scientific">Neoarthrinium moseri</name>
    <dbReference type="NCBI Taxonomy" id="1658444"/>
    <lineage>
        <taxon>Eukaryota</taxon>
        <taxon>Fungi</taxon>
        <taxon>Dikarya</taxon>
        <taxon>Ascomycota</taxon>
        <taxon>Pezizomycotina</taxon>
        <taxon>Sordariomycetes</taxon>
        <taxon>Xylariomycetidae</taxon>
        <taxon>Amphisphaeriales</taxon>
        <taxon>Apiosporaceae</taxon>
        <taxon>Neoarthrinium</taxon>
    </lineage>
</organism>